<accession>A0A0V1C871</accession>
<dbReference type="AlphaFoldDB" id="A0A0V1C871"/>
<dbReference type="Pfam" id="PF05380">
    <property type="entry name" value="Peptidase_A17"/>
    <property type="match status" value="1"/>
</dbReference>
<dbReference type="EMBL" id="JYDI01000351">
    <property type="protein sequence ID" value="KRY45533.1"/>
    <property type="molecule type" value="Genomic_DNA"/>
</dbReference>
<evidence type="ECO:0000313" key="2">
    <source>
        <dbReference type="Proteomes" id="UP000054653"/>
    </source>
</evidence>
<dbReference type="PANTHER" id="PTHR47331:SF6">
    <property type="entry name" value="DOUBLECORTIN DOMAIN-CONTAINING PROTEIN"/>
    <property type="match status" value="1"/>
</dbReference>
<reference evidence="1 2" key="1">
    <citation type="submission" date="2015-01" db="EMBL/GenBank/DDBJ databases">
        <title>Evolution of Trichinella species and genotypes.</title>
        <authorList>
            <person name="Korhonen P.K."/>
            <person name="Edoardo P."/>
            <person name="Giuseppe L.R."/>
            <person name="Gasser R.B."/>
        </authorList>
    </citation>
    <scope>NUCLEOTIDE SEQUENCE [LARGE SCALE GENOMIC DNA]</scope>
    <source>
        <strain evidence="1">ISS120</strain>
    </source>
</reference>
<protein>
    <submittedName>
        <fullName evidence="1">Uncharacterized protein</fullName>
    </submittedName>
</protein>
<keyword evidence="2" id="KW-1185">Reference proteome</keyword>
<organism evidence="1 2">
    <name type="scientific">Trichinella britovi</name>
    <name type="common">Parasitic roundworm</name>
    <dbReference type="NCBI Taxonomy" id="45882"/>
    <lineage>
        <taxon>Eukaryota</taxon>
        <taxon>Metazoa</taxon>
        <taxon>Ecdysozoa</taxon>
        <taxon>Nematoda</taxon>
        <taxon>Enoplea</taxon>
        <taxon>Dorylaimia</taxon>
        <taxon>Trichinellida</taxon>
        <taxon>Trichinellidae</taxon>
        <taxon>Trichinella</taxon>
    </lineage>
</organism>
<proteinExistence type="predicted"/>
<dbReference type="Proteomes" id="UP000054653">
    <property type="component" value="Unassembled WGS sequence"/>
</dbReference>
<name>A0A0V1C871_TRIBR</name>
<dbReference type="InterPro" id="IPR008042">
    <property type="entry name" value="Retrotrans_Pao"/>
</dbReference>
<dbReference type="PANTHER" id="PTHR47331">
    <property type="entry name" value="PHD-TYPE DOMAIN-CONTAINING PROTEIN"/>
    <property type="match status" value="1"/>
</dbReference>
<gene>
    <name evidence="1" type="ORF">T03_17148</name>
</gene>
<sequence length="109" mass="12353">MEGKWERTNTTLPDACSYDDASEKAYGGSVYMKMIDVEGKGTIKLIVAKSKVDPLKSVTLPRLDSHDLTSYVKRVIDLKIDKICCPSDSQITLCWIRNLARNWKPFVKN</sequence>
<evidence type="ECO:0000313" key="1">
    <source>
        <dbReference type="EMBL" id="KRY45533.1"/>
    </source>
</evidence>
<comment type="caution">
    <text evidence="1">The sequence shown here is derived from an EMBL/GenBank/DDBJ whole genome shotgun (WGS) entry which is preliminary data.</text>
</comment>